<feature type="transmembrane region" description="Helical" evidence="7">
    <location>
        <begin position="23"/>
        <end position="46"/>
    </location>
</feature>
<comment type="caution">
    <text evidence="8">The sequence shown here is derived from an EMBL/GenBank/DDBJ whole genome shotgun (WGS) entry which is preliminary data.</text>
</comment>
<evidence type="ECO:0000313" key="8">
    <source>
        <dbReference type="EMBL" id="MBG6084356.1"/>
    </source>
</evidence>
<evidence type="ECO:0000256" key="3">
    <source>
        <dbReference type="ARBA" id="ARBA00022692"/>
    </source>
</evidence>
<evidence type="ECO:0000256" key="5">
    <source>
        <dbReference type="ARBA" id="ARBA00023136"/>
    </source>
</evidence>
<feature type="transmembrane region" description="Helical" evidence="7">
    <location>
        <begin position="392"/>
        <end position="414"/>
    </location>
</feature>
<dbReference type="GO" id="GO:0005886">
    <property type="term" value="C:plasma membrane"/>
    <property type="evidence" value="ECO:0007669"/>
    <property type="project" value="UniProtKB-SubCell"/>
</dbReference>
<keyword evidence="5 7" id="KW-0472">Membrane</keyword>
<feature type="transmembrane region" description="Helical" evidence="7">
    <location>
        <begin position="88"/>
        <end position="108"/>
    </location>
</feature>
<accession>A0A931DBH0</accession>
<feature type="transmembrane region" description="Helical" evidence="7">
    <location>
        <begin position="338"/>
        <end position="359"/>
    </location>
</feature>
<name>A0A931DBH0_9MICC</name>
<dbReference type="PANTHER" id="PTHR23513:SF11">
    <property type="entry name" value="STAPHYLOFERRIN A TRANSPORTER"/>
    <property type="match status" value="1"/>
</dbReference>
<reference evidence="8" key="1">
    <citation type="submission" date="2020-11" db="EMBL/GenBank/DDBJ databases">
        <title>Sequencing the genomes of 1000 actinobacteria strains.</title>
        <authorList>
            <person name="Klenk H.-P."/>
        </authorList>
    </citation>
    <scope>NUCLEOTIDE SEQUENCE</scope>
    <source>
        <strain evidence="8">DSM 26152</strain>
    </source>
</reference>
<gene>
    <name evidence="8" type="ORF">IW252_001123</name>
</gene>
<feature type="transmembrane region" description="Helical" evidence="7">
    <location>
        <begin position="114"/>
        <end position="135"/>
    </location>
</feature>
<sequence>MPPQSPPRRTLPRALRPFAHRDYSILVSAMVASVFAHGMWAVAMVYQVRALGGGPAQLSVVATATSLGLVGLVLAGGIVADRYSCRKIIIAVECLSLVLMSTTAVLALTGALRLWHVAVAGLFIGAGAAFFFPAYSALLPRMLPAEDLLAANGIEGTVRPVLQTAAGPAIAGMIVASLSPPYAIAGIAACHLVALGGLNLISRNPAYDRHRDAAEPVPPDAMPATTPQPDPAPATGPITGIIPVVDPATSTPLSPLHDSGPTTAAPPDEPQPKPEDAPARASSVLADLKEGFTYTLGTPWLLWTLIFAVVSVVSFIGPIEVLLPFVVSDQLGGDAQTFGFVLAAFGIGSAVGSMLTVSLPMPRRYLTVMVGVWALGTLPLVITGFVTEVWMLLAALFVVGVTGAVGNVIWGTLLQRRVPPRMLGRISSLDFFVSLALMPVSMAIAGPLGEVIDLWIIFVVAGCVSPVAGLVAWLAGRMHEDELAHPLRAR</sequence>
<dbReference type="RefSeq" id="WP_196835678.1">
    <property type="nucleotide sequence ID" value="NZ_JADOTZ010000001.1"/>
</dbReference>
<keyword evidence="4 7" id="KW-1133">Transmembrane helix</keyword>
<feature type="transmembrane region" description="Helical" evidence="7">
    <location>
        <begin position="58"/>
        <end position="79"/>
    </location>
</feature>
<evidence type="ECO:0000256" key="1">
    <source>
        <dbReference type="ARBA" id="ARBA00004651"/>
    </source>
</evidence>
<keyword evidence="2" id="KW-1003">Cell membrane</keyword>
<feature type="transmembrane region" description="Helical" evidence="7">
    <location>
        <begin position="300"/>
        <end position="326"/>
    </location>
</feature>
<keyword evidence="3 7" id="KW-0812">Transmembrane</keyword>
<proteinExistence type="predicted"/>
<feature type="transmembrane region" description="Helical" evidence="7">
    <location>
        <begin position="182"/>
        <end position="201"/>
    </location>
</feature>
<evidence type="ECO:0000256" key="4">
    <source>
        <dbReference type="ARBA" id="ARBA00022989"/>
    </source>
</evidence>
<dbReference type="CDD" id="cd06173">
    <property type="entry name" value="MFS_MefA_like"/>
    <property type="match status" value="1"/>
</dbReference>
<feature type="compositionally biased region" description="Pro residues" evidence="6">
    <location>
        <begin position="216"/>
        <end position="234"/>
    </location>
</feature>
<keyword evidence="9" id="KW-1185">Reference proteome</keyword>
<dbReference type="EMBL" id="JADOTZ010000001">
    <property type="protein sequence ID" value="MBG6084356.1"/>
    <property type="molecule type" value="Genomic_DNA"/>
</dbReference>
<evidence type="ECO:0000313" key="9">
    <source>
        <dbReference type="Proteomes" id="UP000625033"/>
    </source>
</evidence>
<dbReference type="Pfam" id="PF07690">
    <property type="entry name" value="MFS_1"/>
    <property type="match status" value="1"/>
</dbReference>
<dbReference type="SUPFAM" id="SSF103473">
    <property type="entry name" value="MFS general substrate transporter"/>
    <property type="match status" value="1"/>
</dbReference>
<feature type="region of interest" description="Disordered" evidence="6">
    <location>
        <begin position="210"/>
        <end position="281"/>
    </location>
</feature>
<evidence type="ECO:0000256" key="7">
    <source>
        <dbReference type="SAM" id="Phobius"/>
    </source>
</evidence>
<dbReference type="InterPro" id="IPR011701">
    <property type="entry name" value="MFS"/>
</dbReference>
<dbReference type="InterPro" id="IPR036259">
    <property type="entry name" value="MFS_trans_sf"/>
</dbReference>
<feature type="transmembrane region" description="Helical" evidence="7">
    <location>
        <begin position="426"/>
        <end position="448"/>
    </location>
</feature>
<dbReference type="GO" id="GO:0022857">
    <property type="term" value="F:transmembrane transporter activity"/>
    <property type="evidence" value="ECO:0007669"/>
    <property type="project" value="InterPro"/>
</dbReference>
<evidence type="ECO:0000256" key="2">
    <source>
        <dbReference type="ARBA" id="ARBA00022475"/>
    </source>
</evidence>
<organism evidence="8 9">
    <name type="scientific">Zhihengliuella flava</name>
    <dbReference type="NCBI Taxonomy" id="1285193"/>
    <lineage>
        <taxon>Bacteria</taxon>
        <taxon>Bacillati</taxon>
        <taxon>Actinomycetota</taxon>
        <taxon>Actinomycetes</taxon>
        <taxon>Micrococcales</taxon>
        <taxon>Micrococcaceae</taxon>
        <taxon>Zhihengliuella</taxon>
    </lineage>
</organism>
<dbReference type="Proteomes" id="UP000625033">
    <property type="component" value="Unassembled WGS sequence"/>
</dbReference>
<dbReference type="AlphaFoldDB" id="A0A931DBH0"/>
<comment type="subcellular location">
    <subcellularLocation>
        <location evidence="1">Cell membrane</location>
        <topology evidence="1">Multi-pass membrane protein</topology>
    </subcellularLocation>
</comment>
<feature type="transmembrane region" description="Helical" evidence="7">
    <location>
        <begin position="454"/>
        <end position="475"/>
    </location>
</feature>
<dbReference type="Gene3D" id="1.20.1250.20">
    <property type="entry name" value="MFS general substrate transporter like domains"/>
    <property type="match status" value="1"/>
</dbReference>
<feature type="transmembrane region" description="Helical" evidence="7">
    <location>
        <begin position="366"/>
        <end position="386"/>
    </location>
</feature>
<dbReference type="PANTHER" id="PTHR23513">
    <property type="entry name" value="INTEGRAL MEMBRANE EFFLUX PROTEIN-RELATED"/>
    <property type="match status" value="1"/>
</dbReference>
<evidence type="ECO:0000256" key="6">
    <source>
        <dbReference type="SAM" id="MobiDB-lite"/>
    </source>
</evidence>
<protein>
    <submittedName>
        <fullName evidence="8">MFS family permease</fullName>
    </submittedName>
</protein>